<dbReference type="GO" id="GO:0005737">
    <property type="term" value="C:cytoplasm"/>
    <property type="evidence" value="ECO:0007669"/>
    <property type="project" value="TreeGrafter"/>
</dbReference>
<dbReference type="Pfam" id="PF00149">
    <property type="entry name" value="Metallophos"/>
    <property type="match status" value="1"/>
</dbReference>
<evidence type="ECO:0000313" key="2">
    <source>
        <dbReference type="EMBL" id="OWP52367.1"/>
    </source>
</evidence>
<dbReference type="PANTHER" id="PTHR42850">
    <property type="entry name" value="METALLOPHOSPHOESTERASE"/>
    <property type="match status" value="1"/>
</dbReference>
<gene>
    <name evidence="2" type="ORF">CEG18_00610</name>
</gene>
<evidence type="ECO:0000259" key="1">
    <source>
        <dbReference type="PROSITE" id="PS00125"/>
    </source>
</evidence>
<dbReference type="GO" id="GO:0008803">
    <property type="term" value="F:bis(5'-nucleosyl)-tetraphosphatase (symmetrical) activity"/>
    <property type="evidence" value="ECO:0007669"/>
    <property type="project" value="TreeGrafter"/>
</dbReference>
<organism evidence="2 3">
    <name type="scientific">Pseudomonas nitroreducens</name>
    <dbReference type="NCBI Taxonomy" id="46680"/>
    <lineage>
        <taxon>Bacteria</taxon>
        <taxon>Pseudomonadati</taxon>
        <taxon>Pseudomonadota</taxon>
        <taxon>Gammaproteobacteria</taxon>
        <taxon>Pseudomonadales</taxon>
        <taxon>Pseudomonadaceae</taxon>
        <taxon>Pseudomonas</taxon>
    </lineage>
</organism>
<dbReference type="EMBL" id="NJBA01000001">
    <property type="protein sequence ID" value="OWP52367.1"/>
    <property type="molecule type" value="Genomic_DNA"/>
</dbReference>
<protein>
    <submittedName>
        <fullName evidence="2">Phosphoprotein phosphatase</fullName>
    </submittedName>
</protein>
<dbReference type="PANTHER" id="PTHR42850:SF4">
    <property type="entry name" value="ZINC-DEPENDENT ENDOPOLYPHOSPHATASE"/>
    <property type="match status" value="1"/>
</dbReference>
<dbReference type="InterPro" id="IPR006186">
    <property type="entry name" value="Ser/Thr-sp_prot-phosphatase"/>
</dbReference>
<dbReference type="SUPFAM" id="SSF56300">
    <property type="entry name" value="Metallo-dependent phosphatases"/>
    <property type="match status" value="1"/>
</dbReference>
<accession>A0A246FDH2</accession>
<name>A0A246FDH2_PSENT</name>
<dbReference type="Proteomes" id="UP000198145">
    <property type="component" value="Unassembled WGS sequence"/>
</dbReference>
<dbReference type="InterPro" id="IPR050126">
    <property type="entry name" value="Ap4A_hydrolase"/>
</dbReference>
<evidence type="ECO:0000313" key="3">
    <source>
        <dbReference type="Proteomes" id="UP000198145"/>
    </source>
</evidence>
<dbReference type="Gene3D" id="3.60.21.10">
    <property type="match status" value="1"/>
</dbReference>
<dbReference type="STRING" id="46680.GCA_000807755_03399"/>
<sequence>MNTLLPERPLQRFARNLRGRDFVVGDVHGHFELLERLLERVTFDTAADRLFAAGDLVDRGPYSPQVLDWLAKPWFASVRGNHEQLVIDVVLAGDDRDLHFRNGGTWLYKLTPVTRERIARRLQQLPLVIEVELGEGRRAGIVHAEAPVSPAFPDWDSGVAALAGELGDSARRNAVGLAMWARTRIEKEDATVIAGLERLYVGHTAQSAVRPLGNTHYIDTGSGYADGCLSLVDMHSGKVETAAVR</sequence>
<proteinExistence type="predicted"/>
<dbReference type="InterPro" id="IPR029052">
    <property type="entry name" value="Metallo-depent_PP-like"/>
</dbReference>
<reference evidence="2 3" key="1">
    <citation type="submission" date="2017-06" db="EMBL/GenBank/DDBJ databases">
        <title>Draft genome of Pseudomonas nitroreducens DF05.</title>
        <authorList>
            <person name="Iyer R."/>
        </authorList>
    </citation>
    <scope>NUCLEOTIDE SEQUENCE [LARGE SCALE GENOMIC DNA]</scope>
    <source>
        <strain evidence="2 3">DF05</strain>
    </source>
</reference>
<comment type="caution">
    <text evidence="2">The sequence shown here is derived from an EMBL/GenBank/DDBJ whole genome shotgun (WGS) entry which is preliminary data.</text>
</comment>
<dbReference type="AlphaFoldDB" id="A0A246FDH2"/>
<dbReference type="GO" id="GO:0016791">
    <property type="term" value="F:phosphatase activity"/>
    <property type="evidence" value="ECO:0007669"/>
    <property type="project" value="TreeGrafter"/>
</dbReference>
<dbReference type="GO" id="GO:0110154">
    <property type="term" value="P:RNA decapping"/>
    <property type="evidence" value="ECO:0007669"/>
    <property type="project" value="TreeGrafter"/>
</dbReference>
<dbReference type="PROSITE" id="PS00125">
    <property type="entry name" value="SER_THR_PHOSPHATASE"/>
    <property type="match status" value="1"/>
</dbReference>
<dbReference type="InterPro" id="IPR004843">
    <property type="entry name" value="Calcineurin-like_PHP"/>
</dbReference>
<dbReference type="RefSeq" id="WP_017521336.1">
    <property type="nucleotide sequence ID" value="NZ_CP189774.1"/>
</dbReference>
<feature type="domain" description="Serine/threonine specific protein phosphatases" evidence="1">
    <location>
        <begin position="78"/>
        <end position="83"/>
    </location>
</feature>
<dbReference type="eggNOG" id="COG0639">
    <property type="taxonomic scope" value="Bacteria"/>
</dbReference>